<dbReference type="AlphaFoldDB" id="A0A5B0DXW5"/>
<organism evidence="2 3">
    <name type="scientific">Aureimonas fodinaquatilis</name>
    <dbReference type="NCBI Taxonomy" id="2565783"/>
    <lineage>
        <taxon>Bacteria</taxon>
        <taxon>Pseudomonadati</taxon>
        <taxon>Pseudomonadota</taxon>
        <taxon>Alphaproteobacteria</taxon>
        <taxon>Hyphomicrobiales</taxon>
        <taxon>Aurantimonadaceae</taxon>
        <taxon>Aureimonas</taxon>
    </lineage>
</organism>
<comment type="caution">
    <text evidence="2">The sequence shown here is derived from an EMBL/GenBank/DDBJ whole genome shotgun (WGS) entry which is preliminary data.</text>
</comment>
<dbReference type="Proteomes" id="UP000324738">
    <property type="component" value="Unassembled WGS sequence"/>
</dbReference>
<dbReference type="SUPFAM" id="SSF53850">
    <property type="entry name" value="Periplasmic binding protein-like II"/>
    <property type="match status" value="1"/>
</dbReference>
<dbReference type="PANTHER" id="PTHR30024">
    <property type="entry name" value="ALIPHATIC SULFONATES-BINDING PROTEIN-RELATED"/>
    <property type="match status" value="1"/>
</dbReference>
<dbReference type="OrthoDB" id="6522570at2"/>
<name>A0A5B0DXW5_9HYPH</name>
<evidence type="ECO:0000313" key="2">
    <source>
        <dbReference type="EMBL" id="KAA0970400.1"/>
    </source>
</evidence>
<feature type="domain" description="SsuA/THI5-like" evidence="1">
    <location>
        <begin position="106"/>
        <end position="308"/>
    </location>
</feature>
<dbReference type="InterPro" id="IPR015168">
    <property type="entry name" value="SsuA/THI5"/>
</dbReference>
<protein>
    <submittedName>
        <fullName evidence="2">ABC transporter substrate-binding protein</fullName>
    </submittedName>
</protein>
<evidence type="ECO:0000313" key="3">
    <source>
        <dbReference type="Proteomes" id="UP000324738"/>
    </source>
</evidence>
<proteinExistence type="predicted"/>
<sequence>MALFALYQSACFSGQAVASRQLEVDQQKSGRLSRIKKAGCSPCGGMTLKLNRRSFVTAMGAAGGFSLMPTRLVFAQNTATVSLGNASGVIDAQLVFMTVGQNPRVNYYEREGVALDIINMSGAGQTLQAVASGNSDTSAISPVAFLNAFAGNPDLDVIFPYCWLREPHWSVAVKDDSEIKELSELRGKKIGIRNQGDTGYFGARAMLEEIGINPDVDVEWIPVGEGGPAGEAVYNGSVDAMAYWDGGFSRMEIAGFPLRHLPNTEGMSQLFGNSYAIRKSSLEDQRDTMVRFFRAMAKSTVFAYNDLEKAVALHWEVYPESKPRGVSEEEAMRDAMVILNARADKWMPREGQPDQRFGAHSEEQWQAMVAFTGLADKISDVSGVSTTDLLDEINDFDREEVIRESNELQL</sequence>
<accession>A0A5B0DXW5</accession>
<dbReference type="Gene3D" id="3.40.190.10">
    <property type="entry name" value="Periplasmic binding protein-like II"/>
    <property type="match status" value="2"/>
</dbReference>
<keyword evidence="3" id="KW-1185">Reference proteome</keyword>
<dbReference type="EMBL" id="VTWH01000002">
    <property type="protein sequence ID" value="KAA0970400.1"/>
    <property type="molecule type" value="Genomic_DNA"/>
</dbReference>
<gene>
    <name evidence="2" type="ORF">FPY71_07725</name>
</gene>
<reference evidence="2 3" key="1">
    <citation type="submission" date="2019-08" db="EMBL/GenBank/DDBJ databases">
        <title>Aureimonas fodiniaquatilis sp. nov., isolated from a coal mine wastewater.</title>
        <authorList>
            <person name="Kim W."/>
        </authorList>
    </citation>
    <scope>NUCLEOTIDE SEQUENCE [LARGE SCALE GENOMIC DNA]</scope>
    <source>
        <strain evidence="2 3">CAU 1482</strain>
    </source>
</reference>
<evidence type="ECO:0000259" key="1">
    <source>
        <dbReference type="Pfam" id="PF09084"/>
    </source>
</evidence>
<dbReference type="Pfam" id="PF09084">
    <property type="entry name" value="NMT1"/>
    <property type="match status" value="1"/>
</dbReference>